<accession>A0A7I9YUA5</accession>
<dbReference type="AlphaFoldDB" id="A0A7I9YUA5"/>
<organism evidence="1 2">
    <name type="scientific">Mycobacterium bourgelatii</name>
    <dbReference type="NCBI Taxonomy" id="1273442"/>
    <lineage>
        <taxon>Bacteria</taxon>
        <taxon>Bacillati</taxon>
        <taxon>Actinomycetota</taxon>
        <taxon>Actinomycetes</taxon>
        <taxon>Mycobacteriales</taxon>
        <taxon>Mycobacteriaceae</taxon>
        <taxon>Mycobacterium</taxon>
    </lineage>
</organism>
<protein>
    <submittedName>
        <fullName evidence="1">Uncharacterized protein</fullName>
    </submittedName>
</protein>
<sequence length="66" mass="6347">MVAPEAQAATQAQVVWAALAVTAAPVEAAVSAAVRPPPTWAAGELAQAVEVGPVAPAAPPRAVPAG</sequence>
<proteinExistence type="predicted"/>
<comment type="caution">
    <text evidence="1">The sequence shown here is derived from an EMBL/GenBank/DDBJ whole genome shotgun (WGS) entry which is preliminary data.</text>
</comment>
<keyword evidence="2" id="KW-1185">Reference proteome</keyword>
<evidence type="ECO:0000313" key="2">
    <source>
        <dbReference type="Proteomes" id="UP000465360"/>
    </source>
</evidence>
<evidence type="ECO:0000313" key="1">
    <source>
        <dbReference type="EMBL" id="GFG92280.1"/>
    </source>
</evidence>
<reference evidence="1 2" key="1">
    <citation type="journal article" date="2019" name="Emerg. Microbes Infect.">
        <title>Comprehensive subspecies identification of 175 nontuberculous mycobacteria species based on 7547 genomic profiles.</title>
        <authorList>
            <person name="Matsumoto Y."/>
            <person name="Kinjo T."/>
            <person name="Motooka D."/>
            <person name="Nabeya D."/>
            <person name="Jung N."/>
            <person name="Uechi K."/>
            <person name="Horii T."/>
            <person name="Iida T."/>
            <person name="Fujita J."/>
            <person name="Nakamura S."/>
        </authorList>
    </citation>
    <scope>NUCLEOTIDE SEQUENCE [LARGE SCALE GENOMIC DNA]</scope>
    <source>
        <strain evidence="1 2">JCM 30725</strain>
    </source>
</reference>
<dbReference type="EMBL" id="BLKZ01000001">
    <property type="protein sequence ID" value="GFG92280.1"/>
    <property type="molecule type" value="Genomic_DNA"/>
</dbReference>
<gene>
    <name evidence="1" type="ORF">MBOU_43220</name>
</gene>
<name>A0A7I9YUA5_MYCBU</name>
<dbReference type="Proteomes" id="UP000465360">
    <property type="component" value="Unassembled WGS sequence"/>
</dbReference>